<reference evidence="2 3" key="1">
    <citation type="journal article" date="2012" name="Genome Biol.">
        <title>Genome and low-iron response of an oceanic diatom adapted to chronic iron limitation.</title>
        <authorList>
            <person name="Lommer M."/>
            <person name="Specht M."/>
            <person name="Roy A.S."/>
            <person name="Kraemer L."/>
            <person name="Andreson R."/>
            <person name="Gutowska M.A."/>
            <person name="Wolf J."/>
            <person name="Bergner S.V."/>
            <person name="Schilhabel M.B."/>
            <person name="Klostermeier U.C."/>
            <person name="Beiko R.G."/>
            <person name="Rosenstiel P."/>
            <person name="Hippler M."/>
            <person name="Laroche J."/>
        </authorList>
    </citation>
    <scope>NUCLEOTIDE SEQUENCE [LARGE SCALE GENOMIC DNA]</scope>
    <source>
        <strain evidence="2 3">CCMP1005</strain>
    </source>
</reference>
<feature type="compositionally biased region" description="Basic and acidic residues" evidence="1">
    <location>
        <begin position="211"/>
        <end position="233"/>
    </location>
</feature>
<dbReference type="Proteomes" id="UP000266841">
    <property type="component" value="Unassembled WGS sequence"/>
</dbReference>
<dbReference type="EMBL" id="AGNL01008445">
    <property type="protein sequence ID" value="EJK70499.1"/>
    <property type="molecule type" value="Genomic_DNA"/>
</dbReference>
<comment type="caution">
    <text evidence="2">The sequence shown here is derived from an EMBL/GenBank/DDBJ whole genome shotgun (WGS) entry which is preliminary data.</text>
</comment>
<dbReference type="AlphaFoldDB" id="K0SZU2"/>
<protein>
    <submittedName>
        <fullName evidence="2">Uncharacterized protein</fullName>
    </submittedName>
</protein>
<feature type="region of interest" description="Disordered" evidence="1">
    <location>
        <begin position="196"/>
        <end position="306"/>
    </location>
</feature>
<feature type="compositionally biased region" description="Acidic residues" evidence="1">
    <location>
        <begin position="30"/>
        <end position="42"/>
    </location>
</feature>
<feature type="non-terminal residue" evidence="2">
    <location>
        <position position="306"/>
    </location>
</feature>
<evidence type="ECO:0000313" key="3">
    <source>
        <dbReference type="Proteomes" id="UP000266841"/>
    </source>
</evidence>
<feature type="region of interest" description="Disordered" evidence="1">
    <location>
        <begin position="1"/>
        <end position="49"/>
    </location>
</feature>
<evidence type="ECO:0000313" key="2">
    <source>
        <dbReference type="EMBL" id="EJK70499.1"/>
    </source>
</evidence>
<proteinExistence type="predicted"/>
<accession>K0SZU2</accession>
<gene>
    <name evidence="2" type="ORF">THAOC_08134</name>
</gene>
<evidence type="ECO:0000256" key="1">
    <source>
        <dbReference type="SAM" id="MobiDB-lite"/>
    </source>
</evidence>
<feature type="compositionally biased region" description="Basic and acidic residues" evidence="1">
    <location>
        <begin position="8"/>
        <end position="29"/>
    </location>
</feature>
<sequence>MPSSVPSARDDSSRSEEDGLAEVNERRSEEDEEDRESSDEPNEGMVAEPTAGMSYLFRQEGEGSRRGTIILRTDESTFTVAFTLDEVTLLPGPGGVKTSVRFYEEVHADMIVQNSERGSPEITLSSLEFGLSVQNPLYCVVKWVKKGKIYPLYATVTGTNEEFVYVQYYQSGKKEPAGKISRLNPEDILYVNFPSLEEMDPPNQGGGSKRGASEPGERNTLSREQQRIGEKKGSKMKKIAAKAASAVRKIGSRGGSTSEPGDGADPASAAEEMDDTQLDETPKESEDSPASRDSLYLDGSGDDEPA</sequence>
<keyword evidence="3" id="KW-1185">Reference proteome</keyword>
<name>K0SZU2_THAOC</name>
<organism evidence="2 3">
    <name type="scientific">Thalassiosira oceanica</name>
    <name type="common">Marine diatom</name>
    <dbReference type="NCBI Taxonomy" id="159749"/>
    <lineage>
        <taxon>Eukaryota</taxon>
        <taxon>Sar</taxon>
        <taxon>Stramenopiles</taxon>
        <taxon>Ochrophyta</taxon>
        <taxon>Bacillariophyta</taxon>
        <taxon>Coscinodiscophyceae</taxon>
        <taxon>Thalassiosirophycidae</taxon>
        <taxon>Thalassiosirales</taxon>
        <taxon>Thalassiosiraceae</taxon>
        <taxon>Thalassiosira</taxon>
    </lineage>
</organism>
<feature type="compositionally biased region" description="Basic and acidic residues" evidence="1">
    <location>
        <begin position="280"/>
        <end position="290"/>
    </location>
</feature>